<proteinExistence type="predicted"/>
<name>A0ABM8W4P8_GIGMA</name>
<comment type="caution">
    <text evidence="1">The sequence shown here is derived from an EMBL/GenBank/DDBJ whole genome shotgun (WGS) entry which is preliminary data.</text>
</comment>
<evidence type="ECO:0000313" key="1">
    <source>
        <dbReference type="EMBL" id="CAG8524322.1"/>
    </source>
</evidence>
<dbReference type="Proteomes" id="UP000789901">
    <property type="component" value="Unassembled WGS sequence"/>
</dbReference>
<reference evidence="1 2" key="1">
    <citation type="submission" date="2021-06" db="EMBL/GenBank/DDBJ databases">
        <authorList>
            <person name="Kallberg Y."/>
            <person name="Tangrot J."/>
            <person name="Rosling A."/>
        </authorList>
    </citation>
    <scope>NUCLEOTIDE SEQUENCE [LARGE SCALE GENOMIC DNA]</scope>
    <source>
        <strain evidence="1 2">120-4 pot B 10/14</strain>
    </source>
</reference>
<accession>A0ABM8W4P8</accession>
<organism evidence="1 2">
    <name type="scientific">Gigaspora margarita</name>
    <dbReference type="NCBI Taxonomy" id="4874"/>
    <lineage>
        <taxon>Eukaryota</taxon>
        <taxon>Fungi</taxon>
        <taxon>Fungi incertae sedis</taxon>
        <taxon>Mucoromycota</taxon>
        <taxon>Glomeromycotina</taxon>
        <taxon>Glomeromycetes</taxon>
        <taxon>Diversisporales</taxon>
        <taxon>Gigasporaceae</taxon>
        <taxon>Gigaspora</taxon>
    </lineage>
</organism>
<keyword evidence="2" id="KW-1185">Reference proteome</keyword>
<sequence>MVAPQTPTNVTTRTTLALVPLTTPITVIHVRPTTSTLQRLYHLKILFLSSGSVLAADRVRPNENSVNIKTLSLGGYTSILRQSFRSIMDFNFSFFDENNQLFDYNFPLNTIIPNQFGAFKILQNSMLIMAQNESSTIWNLVPKILSFNNHGQEGSNNLTINYTEIDIIFYEPVSLEDVKLSIYQIFSQGDTLGQVFNSKNCNLQCTVRGNIVIINKWNAQYSIQMSNNFVKGSAYNESYLGINSYAWTFQTGSFMIQDFTVFTELFKFFIDSESHLINID</sequence>
<dbReference type="EMBL" id="CAJVQB010001180">
    <property type="protein sequence ID" value="CAG8524322.1"/>
    <property type="molecule type" value="Genomic_DNA"/>
</dbReference>
<gene>
    <name evidence="1" type="ORF">GMARGA_LOCUS3312</name>
</gene>
<evidence type="ECO:0000313" key="2">
    <source>
        <dbReference type="Proteomes" id="UP000789901"/>
    </source>
</evidence>
<protein>
    <submittedName>
        <fullName evidence="1">34222_t:CDS:1</fullName>
    </submittedName>
</protein>